<keyword evidence="4" id="KW-0804">Transcription</keyword>
<dbReference type="CDD" id="cd08432">
    <property type="entry name" value="PBP2_GcdR_TrpI_HvrB_AmpR_like"/>
    <property type="match status" value="1"/>
</dbReference>
<dbReference type="Pfam" id="PF00126">
    <property type="entry name" value="HTH_1"/>
    <property type="match status" value="1"/>
</dbReference>
<gene>
    <name evidence="6" type="ORF">MicloDRAFT_00029560</name>
</gene>
<dbReference type="GO" id="GO:0006351">
    <property type="term" value="P:DNA-templated transcription"/>
    <property type="evidence" value="ECO:0007669"/>
    <property type="project" value="TreeGrafter"/>
</dbReference>
<evidence type="ECO:0000313" key="7">
    <source>
        <dbReference type="Proteomes" id="UP000003947"/>
    </source>
</evidence>
<name>I4YR15_9HYPH</name>
<dbReference type="Proteomes" id="UP000003947">
    <property type="component" value="Unassembled WGS sequence"/>
</dbReference>
<dbReference type="PROSITE" id="PS50931">
    <property type="entry name" value="HTH_LYSR"/>
    <property type="match status" value="1"/>
</dbReference>
<feature type="domain" description="HTH lysR-type" evidence="5">
    <location>
        <begin position="10"/>
        <end position="61"/>
    </location>
</feature>
<dbReference type="Gene3D" id="3.40.190.10">
    <property type="entry name" value="Periplasmic binding protein-like II"/>
    <property type="match status" value="2"/>
</dbReference>
<reference evidence="6 7" key="1">
    <citation type="submission" date="2012-02" db="EMBL/GenBank/DDBJ databases">
        <title>Improved High-Quality Draft sequence of Microvirga sp. WSM3557.</title>
        <authorList>
            <consortium name="US DOE Joint Genome Institute"/>
            <person name="Lucas S."/>
            <person name="Han J."/>
            <person name="Lapidus A."/>
            <person name="Cheng J.-F."/>
            <person name="Goodwin L."/>
            <person name="Pitluck S."/>
            <person name="Peters L."/>
            <person name="Zhang X."/>
            <person name="Detter J.C."/>
            <person name="Han C."/>
            <person name="Tapia R."/>
            <person name="Land M."/>
            <person name="Hauser L."/>
            <person name="Kyrpides N."/>
            <person name="Ivanova N."/>
            <person name="Pagani I."/>
            <person name="Brau L."/>
            <person name="Yates R."/>
            <person name="O'Hara G."/>
            <person name="Rui T."/>
            <person name="Howieson J."/>
            <person name="Reeve W."/>
            <person name="Woyke T."/>
        </authorList>
    </citation>
    <scope>NUCLEOTIDE SEQUENCE [LARGE SCALE GENOMIC DNA]</scope>
    <source>
        <strain evidence="6 7">WSM3557</strain>
    </source>
</reference>
<dbReference type="Pfam" id="PF03466">
    <property type="entry name" value="LysR_substrate"/>
    <property type="match status" value="1"/>
</dbReference>
<keyword evidence="7" id="KW-1185">Reference proteome</keyword>
<accession>I4YR15</accession>
<dbReference type="InterPro" id="IPR005119">
    <property type="entry name" value="LysR_subst-bd"/>
</dbReference>
<dbReference type="PRINTS" id="PR00039">
    <property type="entry name" value="HTHLYSR"/>
</dbReference>
<comment type="similarity">
    <text evidence="1">Belongs to the LysR transcriptional regulatory family.</text>
</comment>
<evidence type="ECO:0000259" key="5">
    <source>
        <dbReference type="PROSITE" id="PS50931"/>
    </source>
</evidence>
<evidence type="ECO:0000256" key="3">
    <source>
        <dbReference type="ARBA" id="ARBA00023125"/>
    </source>
</evidence>
<dbReference type="InterPro" id="IPR000847">
    <property type="entry name" value="LysR_HTH_N"/>
</dbReference>
<dbReference type="RefSeq" id="WP_009762458.1">
    <property type="nucleotide sequence ID" value="NZ_CP141049.1"/>
</dbReference>
<protein>
    <submittedName>
        <fullName evidence="6">Transcriptional regulator</fullName>
    </submittedName>
</protein>
<dbReference type="SUPFAM" id="SSF53850">
    <property type="entry name" value="Periplasmic binding protein-like II"/>
    <property type="match status" value="1"/>
</dbReference>
<evidence type="ECO:0000256" key="2">
    <source>
        <dbReference type="ARBA" id="ARBA00023015"/>
    </source>
</evidence>
<evidence type="ECO:0000256" key="1">
    <source>
        <dbReference type="ARBA" id="ARBA00009437"/>
    </source>
</evidence>
<dbReference type="SUPFAM" id="SSF46785">
    <property type="entry name" value="Winged helix' DNA-binding domain"/>
    <property type="match status" value="1"/>
</dbReference>
<dbReference type="eggNOG" id="COG0583">
    <property type="taxonomic scope" value="Bacteria"/>
</dbReference>
<proteinExistence type="inferred from homology"/>
<evidence type="ECO:0000256" key="4">
    <source>
        <dbReference type="ARBA" id="ARBA00023163"/>
    </source>
</evidence>
<dbReference type="HOGENOM" id="CLU_039613_37_0_5"/>
<dbReference type="GO" id="GO:0003700">
    <property type="term" value="F:DNA-binding transcription factor activity"/>
    <property type="evidence" value="ECO:0007669"/>
    <property type="project" value="InterPro"/>
</dbReference>
<dbReference type="InterPro" id="IPR036390">
    <property type="entry name" value="WH_DNA-bd_sf"/>
</dbReference>
<dbReference type="EMBL" id="JH660645">
    <property type="protein sequence ID" value="EIM26407.1"/>
    <property type="molecule type" value="Genomic_DNA"/>
</dbReference>
<evidence type="ECO:0000313" key="6">
    <source>
        <dbReference type="EMBL" id="EIM26407.1"/>
    </source>
</evidence>
<dbReference type="PANTHER" id="PTHR30537:SF74">
    <property type="entry name" value="HTH-TYPE TRANSCRIPTIONAL REGULATOR TRPI"/>
    <property type="match status" value="1"/>
</dbReference>
<dbReference type="PANTHER" id="PTHR30537">
    <property type="entry name" value="HTH-TYPE TRANSCRIPTIONAL REGULATOR"/>
    <property type="match status" value="1"/>
</dbReference>
<dbReference type="NCBIfam" id="NF008352">
    <property type="entry name" value="PRK11139.1"/>
    <property type="match status" value="1"/>
</dbReference>
<dbReference type="PATRIC" id="fig|864069.3.peg.3195"/>
<dbReference type="AlphaFoldDB" id="I4YR15"/>
<keyword evidence="3" id="KW-0238">DNA-binding</keyword>
<dbReference type="STRING" id="864069.MicloDRAFT_00029560"/>
<sequence>MKELPPTPTLRAFEAAARHNTFTAAAAELNVTQSAVSHQIQYLEAFWGMRLFERGKALRLTAAGDALAPIIRQFLVSLDATLTDLRLRRERTPLRISLTQSFASRWLLPRLPDFEVCHPELQLCIDETTDRLIDFGPKDADVGIRYGTGQYGGLYTEQLLREYLFPVASPSLLAKLGVPDIPADLLRYPLLFRGGSDLIPKWQAWFERAGVNMSLAPGGTLYPDANMTIEAALAGYGVALVRSAHVETELKDGRLIRLLSVRYPSPLAYYFVCPKGREQLPAISSFRQWIVRMAQQAQAIYDHEQ</sequence>
<organism evidence="6 7">
    <name type="scientific">Microvirga lotononidis</name>
    <dbReference type="NCBI Taxonomy" id="864069"/>
    <lineage>
        <taxon>Bacteria</taxon>
        <taxon>Pseudomonadati</taxon>
        <taxon>Pseudomonadota</taxon>
        <taxon>Alphaproteobacteria</taxon>
        <taxon>Hyphomicrobiales</taxon>
        <taxon>Methylobacteriaceae</taxon>
        <taxon>Microvirga</taxon>
    </lineage>
</organism>
<dbReference type="InterPro" id="IPR036388">
    <property type="entry name" value="WH-like_DNA-bd_sf"/>
</dbReference>
<dbReference type="OrthoDB" id="9793571at2"/>
<keyword evidence="2" id="KW-0805">Transcription regulation</keyword>
<dbReference type="GO" id="GO:0043565">
    <property type="term" value="F:sequence-specific DNA binding"/>
    <property type="evidence" value="ECO:0007669"/>
    <property type="project" value="TreeGrafter"/>
</dbReference>
<dbReference type="Gene3D" id="1.10.10.10">
    <property type="entry name" value="Winged helix-like DNA-binding domain superfamily/Winged helix DNA-binding domain"/>
    <property type="match status" value="1"/>
</dbReference>
<dbReference type="InterPro" id="IPR058163">
    <property type="entry name" value="LysR-type_TF_proteobact-type"/>
</dbReference>